<protein>
    <submittedName>
        <fullName evidence="2">Uncharacterized protein</fullName>
    </submittedName>
</protein>
<dbReference type="RefSeq" id="WP_374726071.1">
    <property type="nucleotide sequence ID" value="NZ_BAAAXB010000001.1"/>
</dbReference>
<dbReference type="Proteomes" id="UP001268819">
    <property type="component" value="Unassembled WGS sequence"/>
</dbReference>
<proteinExistence type="predicted"/>
<evidence type="ECO:0000313" key="2">
    <source>
        <dbReference type="EMBL" id="MDR6593410.1"/>
    </source>
</evidence>
<gene>
    <name evidence="2" type="ORF">J2S66_001794</name>
</gene>
<reference evidence="2 3" key="1">
    <citation type="submission" date="2023-07" db="EMBL/GenBank/DDBJ databases">
        <title>Sequencing the genomes of 1000 actinobacteria strains.</title>
        <authorList>
            <person name="Klenk H.-P."/>
        </authorList>
    </citation>
    <scope>NUCLEOTIDE SEQUENCE [LARGE SCALE GENOMIC DNA]</scope>
    <source>
        <strain evidence="2 3">DSM 43749</strain>
    </source>
</reference>
<evidence type="ECO:0000313" key="3">
    <source>
        <dbReference type="Proteomes" id="UP001268819"/>
    </source>
</evidence>
<feature type="compositionally biased region" description="Low complexity" evidence="1">
    <location>
        <begin position="45"/>
        <end position="54"/>
    </location>
</feature>
<dbReference type="EMBL" id="JAVDSG010000001">
    <property type="protein sequence ID" value="MDR6593410.1"/>
    <property type="molecule type" value="Genomic_DNA"/>
</dbReference>
<feature type="region of interest" description="Disordered" evidence="1">
    <location>
        <begin position="153"/>
        <end position="180"/>
    </location>
</feature>
<feature type="compositionally biased region" description="Low complexity" evidence="1">
    <location>
        <begin position="28"/>
        <end position="38"/>
    </location>
</feature>
<feature type="region of interest" description="Disordered" evidence="1">
    <location>
        <begin position="1"/>
        <end position="61"/>
    </location>
</feature>
<sequence>MPDHLAVVQVDHRGQVEPALPRGRVSDAADQPAAPAAQRGDDPRTPTGTPVTGVDLDDPGGQVLVSLGPPRPGRDGGEPFAEVGQRRDLLRRICDALRRTPFSNPGSATRLRSARSSARFTAAAMSTGPTNGRRDGVPAELGGATFRSATLIALDETQDAPTRPSAVPSRQGRARAPRSP</sequence>
<keyword evidence="3" id="KW-1185">Reference proteome</keyword>
<comment type="caution">
    <text evidence="2">The sequence shown here is derived from an EMBL/GenBank/DDBJ whole genome shotgun (WGS) entry which is preliminary data.</text>
</comment>
<evidence type="ECO:0000256" key="1">
    <source>
        <dbReference type="SAM" id="MobiDB-lite"/>
    </source>
</evidence>
<organism evidence="2 3">
    <name type="scientific">Saccharothrix longispora</name>
    <dbReference type="NCBI Taxonomy" id="33920"/>
    <lineage>
        <taxon>Bacteria</taxon>
        <taxon>Bacillati</taxon>
        <taxon>Actinomycetota</taxon>
        <taxon>Actinomycetes</taxon>
        <taxon>Pseudonocardiales</taxon>
        <taxon>Pseudonocardiaceae</taxon>
        <taxon>Saccharothrix</taxon>
    </lineage>
</organism>
<feature type="region of interest" description="Disordered" evidence="1">
    <location>
        <begin position="121"/>
        <end position="140"/>
    </location>
</feature>
<accession>A0ABU1PRZ6</accession>
<name>A0ABU1PRZ6_9PSEU</name>